<dbReference type="RefSeq" id="WP_284379435.1">
    <property type="nucleotide sequence ID" value="NZ_BSNN01000008.1"/>
</dbReference>
<keyword evidence="3" id="KW-1185">Reference proteome</keyword>
<evidence type="ECO:0008006" key="4">
    <source>
        <dbReference type="Google" id="ProtNLM"/>
    </source>
</evidence>
<gene>
    <name evidence="2" type="ORF">GCM10007939_23350</name>
</gene>
<feature type="transmembrane region" description="Helical" evidence="1">
    <location>
        <begin position="125"/>
        <end position="145"/>
    </location>
</feature>
<keyword evidence="1" id="KW-1133">Transmembrane helix</keyword>
<dbReference type="Proteomes" id="UP001156694">
    <property type="component" value="Unassembled WGS sequence"/>
</dbReference>
<keyword evidence="1" id="KW-0472">Membrane</keyword>
<keyword evidence="1" id="KW-0812">Transmembrane</keyword>
<accession>A0ABQ5VXT7</accession>
<proteinExistence type="predicted"/>
<protein>
    <recommendedName>
        <fullName evidence="4">DUF3592 domain-containing protein</fullName>
    </recommendedName>
</protein>
<dbReference type="EMBL" id="BSNN01000008">
    <property type="protein sequence ID" value="GLQ36051.1"/>
    <property type="molecule type" value="Genomic_DNA"/>
</dbReference>
<name>A0ABQ5VXT7_9RHOB</name>
<evidence type="ECO:0000256" key="1">
    <source>
        <dbReference type="SAM" id="Phobius"/>
    </source>
</evidence>
<organism evidence="2 3">
    <name type="scientific">Amylibacter marinus</name>
    <dbReference type="NCBI Taxonomy" id="1475483"/>
    <lineage>
        <taxon>Bacteria</taxon>
        <taxon>Pseudomonadati</taxon>
        <taxon>Pseudomonadota</taxon>
        <taxon>Alphaproteobacteria</taxon>
        <taxon>Rhodobacterales</taxon>
        <taxon>Paracoccaceae</taxon>
        <taxon>Amylibacter</taxon>
    </lineage>
</organism>
<evidence type="ECO:0000313" key="2">
    <source>
        <dbReference type="EMBL" id="GLQ36051.1"/>
    </source>
</evidence>
<reference evidence="3" key="1">
    <citation type="journal article" date="2019" name="Int. J. Syst. Evol. Microbiol.">
        <title>The Global Catalogue of Microorganisms (GCM) 10K type strain sequencing project: providing services to taxonomists for standard genome sequencing and annotation.</title>
        <authorList>
            <consortium name="The Broad Institute Genomics Platform"/>
            <consortium name="The Broad Institute Genome Sequencing Center for Infectious Disease"/>
            <person name="Wu L."/>
            <person name="Ma J."/>
        </authorList>
    </citation>
    <scope>NUCLEOTIDE SEQUENCE [LARGE SCALE GENOMIC DNA]</scope>
    <source>
        <strain evidence="3">NBRC 110140</strain>
    </source>
</reference>
<comment type="caution">
    <text evidence="2">The sequence shown here is derived from an EMBL/GenBank/DDBJ whole genome shotgun (WGS) entry which is preliminary data.</text>
</comment>
<feature type="transmembrane region" description="Helical" evidence="1">
    <location>
        <begin position="7"/>
        <end position="29"/>
    </location>
</feature>
<evidence type="ECO:0000313" key="3">
    <source>
        <dbReference type="Proteomes" id="UP001156694"/>
    </source>
</evidence>
<sequence length="153" mass="16803">MTLRNPLLIAGPLFLIVSFALMGVGYVLFGKNNSWEKQGVEVIALVTKVDTRLQSKKKKNGPGRLTKTLYSPVYRIQDQDGNVVEYASDVWSSETNFSVGQQVDALYNPNSGKIIAKSSQGTNSLISYALMAAGALFFVISLLIIRASLRRRS</sequence>